<dbReference type="SUPFAM" id="SSF47874">
    <property type="entry name" value="Annexin"/>
    <property type="match status" value="1"/>
</dbReference>
<sequence length="232" mass="27820">LCDCFRGIGQKEKVLVSNLALITNEQIRSKILPKFLEKFGKELLSQIQAETHGDLRKLLTYMLDARYKNWTVLIDYCCRLCKKHPSLLVRVLSLIDQQDRFKVIQAYSQRYIKSNQQVQTLFLDQQVQNKQSFYTNDDSYMRIFDEIKDEYTLLYTKAVMMNDEQITIYGIQQFILDCKDKIPPYRVFKNLVAMDSQQYKKFHQLFYQEFKMDFLVYIQKYHGSISEIIKQY</sequence>
<feature type="non-terminal residue" evidence="3">
    <location>
        <position position="1"/>
    </location>
</feature>
<dbReference type="GO" id="GO:0005544">
    <property type="term" value="F:calcium-dependent phospholipid binding"/>
    <property type="evidence" value="ECO:0007669"/>
    <property type="project" value="InterPro"/>
</dbReference>
<dbReference type="SMART" id="SM00335">
    <property type="entry name" value="ANX"/>
    <property type="match status" value="1"/>
</dbReference>
<name>A0A146KAH5_9EUKA</name>
<reference evidence="3" key="1">
    <citation type="submission" date="2015-07" db="EMBL/GenBank/DDBJ databases">
        <title>Adaptation to a free-living lifestyle via gene acquisitions in the diplomonad Trepomonas sp. PC1.</title>
        <authorList>
            <person name="Xu F."/>
            <person name="Jerlstrom-Hultqvist J."/>
            <person name="Kolisko M."/>
            <person name="Simpson A.G.B."/>
            <person name="Roger A.J."/>
            <person name="Svard S.G."/>
            <person name="Andersson J.O."/>
        </authorList>
    </citation>
    <scope>NUCLEOTIDE SEQUENCE</scope>
    <source>
        <strain evidence="3">PC1</strain>
    </source>
</reference>
<dbReference type="GO" id="GO:0005509">
    <property type="term" value="F:calcium ion binding"/>
    <property type="evidence" value="ECO:0007669"/>
    <property type="project" value="InterPro"/>
</dbReference>
<evidence type="ECO:0000256" key="2">
    <source>
        <dbReference type="ARBA" id="ARBA00023216"/>
    </source>
</evidence>
<proteinExistence type="predicted"/>
<dbReference type="InterPro" id="IPR018502">
    <property type="entry name" value="Annexin_repeat"/>
</dbReference>
<accession>A0A146KAH5</accession>
<dbReference type="PROSITE" id="PS51897">
    <property type="entry name" value="ANNEXIN_2"/>
    <property type="match status" value="1"/>
</dbReference>
<dbReference type="Pfam" id="PF00191">
    <property type="entry name" value="Annexin"/>
    <property type="match status" value="1"/>
</dbReference>
<dbReference type="EMBL" id="GDID01004135">
    <property type="protein sequence ID" value="JAP92471.1"/>
    <property type="molecule type" value="Transcribed_RNA"/>
</dbReference>
<dbReference type="Gene3D" id="1.10.220.10">
    <property type="entry name" value="Annexin"/>
    <property type="match status" value="1"/>
</dbReference>
<keyword evidence="2" id="KW-0041">Annexin</keyword>
<gene>
    <name evidence="3" type="ORF">TPC1_15579</name>
</gene>
<feature type="non-terminal residue" evidence="3">
    <location>
        <position position="232"/>
    </location>
</feature>
<evidence type="ECO:0000313" key="3">
    <source>
        <dbReference type="EMBL" id="JAP92471.1"/>
    </source>
</evidence>
<dbReference type="InterPro" id="IPR037104">
    <property type="entry name" value="Annexin_sf"/>
</dbReference>
<dbReference type="AlphaFoldDB" id="A0A146KAH5"/>
<keyword evidence="1" id="KW-0677">Repeat</keyword>
<evidence type="ECO:0000256" key="1">
    <source>
        <dbReference type="ARBA" id="ARBA00022737"/>
    </source>
</evidence>
<protein>
    <submittedName>
        <fullName evidence="3">Annexin</fullName>
    </submittedName>
</protein>
<organism evidence="3">
    <name type="scientific">Trepomonas sp. PC1</name>
    <dbReference type="NCBI Taxonomy" id="1076344"/>
    <lineage>
        <taxon>Eukaryota</taxon>
        <taxon>Metamonada</taxon>
        <taxon>Diplomonadida</taxon>
        <taxon>Hexamitidae</taxon>
        <taxon>Hexamitinae</taxon>
        <taxon>Trepomonas</taxon>
    </lineage>
</organism>